<accession>A0ABQ9G007</accession>
<keyword evidence="3" id="KW-1185">Reference proteome</keyword>
<protein>
    <submittedName>
        <fullName evidence="2">Uncharacterized protein</fullName>
    </submittedName>
</protein>
<feature type="region of interest" description="Disordered" evidence="1">
    <location>
        <begin position="123"/>
        <end position="151"/>
    </location>
</feature>
<evidence type="ECO:0000313" key="3">
    <source>
        <dbReference type="Proteomes" id="UP001159363"/>
    </source>
</evidence>
<dbReference type="EMBL" id="JARBHB010000017">
    <property type="protein sequence ID" value="KAJ8865821.1"/>
    <property type="molecule type" value="Genomic_DNA"/>
</dbReference>
<organism evidence="2 3">
    <name type="scientific">Dryococelus australis</name>
    <dbReference type="NCBI Taxonomy" id="614101"/>
    <lineage>
        <taxon>Eukaryota</taxon>
        <taxon>Metazoa</taxon>
        <taxon>Ecdysozoa</taxon>
        <taxon>Arthropoda</taxon>
        <taxon>Hexapoda</taxon>
        <taxon>Insecta</taxon>
        <taxon>Pterygota</taxon>
        <taxon>Neoptera</taxon>
        <taxon>Polyneoptera</taxon>
        <taxon>Phasmatodea</taxon>
        <taxon>Verophasmatodea</taxon>
        <taxon>Anareolatae</taxon>
        <taxon>Phasmatidae</taxon>
        <taxon>Eurycanthinae</taxon>
        <taxon>Dryococelus</taxon>
    </lineage>
</organism>
<feature type="compositionally biased region" description="Basic and acidic residues" evidence="1">
    <location>
        <begin position="123"/>
        <end position="134"/>
    </location>
</feature>
<evidence type="ECO:0000256" key="1">
    <source>
        <dbReference type="SAM" id="MobiDB-lite"/>
    </source>
</evidence>
<reference evidence="2 3" key="1">
    <citation type="submission" date="2023-02" db="EMBL/GenBank/DDBJ databases">
        <title>LHISI_Scaffold_Assembly.</title>
        <authorList>
            <person name="Stuart O.P."/>
            <person name="Cleave R."/>
            <person name="Magrath M.J.L."/>
            <person name="Mikheyev A.S."/>
        </authorList>
    </citation>
    <scope>NUCLEOTIDE SEQUENCE [LARGE SCALE GENOMIC DNA]</scope>
    <source>
        <strain evidence="2">Daus_M_001</strain>
        <tissue evidence="2">Leg muscle</tissue>
    </source>
</reference>
<dbReference type="Proteomes" id="UP001159363">
    <property type="component" value="Chromosome 16"/>
</dbReference>
<sequence>MERRRNERAGGTGDPRENPPTSGIVRHDPHLRKSGVNRLGILPAWFPMNPSSGTRADEKQKTVVSPLLSARERASAVSVWRQGGRRRSLDRGGRGWSRRVGREEAHVTSQSSSVACDARVATHPDDFRHGDPRGRRLYRRGTANPLLSSPVPPPYRMVVWTRVPLECAACLCADETKCSGRRASKQ</sequence>
<evidence type="ECO:0000313" key="2">
    <source>
        <dbReference type="EMBL" id="KAJ8865821.1"/>
    </source>
</evidence>
<gene>
    <name evidence="2" type="ORF">PR048_033343</name>
</gene>
<name>A0ABQ9G007_9NEOP</name>
<feature type="region of interest" description="Disordered" evidence="1">
    <location>
        <begin position="1"/>
        <end position="32"/>
    </location>
</feature>
<comment type="caution">
    <text evidence="2">The sequence shown here is derived from an EMBL/GenBank/DDBJ whole genome shotgun (WGS) entry which is preliminary data.</text>
</comment>
<proteinExistence type="predicted"/>